<organism evidence="2 3">
    <name type="scientific">Penicillium chrysogenum</name>
    <name type="common">Penicillium notatum</name>
    <dbReference type="NCBI Taxonomy" id="5076"/>
    <lineage>
        <taxon>Eukaryota</taxon>
        <taxon>Fungi</taxon>
        <taxon>Dikarya</taxon>
        <taxon>Ascomycota</taxon>
        <taxon>Pezizomycotina</taxon>
        <taxon>Eurotiomycetes</taxon>
        <taxon>Eurotiomycetidae</taxon>
        <taxon>Eurotiales</taxon>
        <taxon>Aspergillaceae</taxon>
        <taxon>Penicillium</taxon>
        <taxon>Penicillium chrysogenum species complex</taxon>
    </lineage>
</organism>
<sequence>MGDVSANAEGGAGPADGRGVSHEIGLIGMPLGEISGPSALVMASECGDKSRLKLRVEKEKPTPVLFGTTGRLKTRCGSIALGEFHMMDDFGGGYSEQAWSGQVCSPGARRWSYRSAKDSFPSKSRKENTSHGTRVLGGPSGRPRM</sequence>
<reference evidence="2 3" key="1">
    <citation type="journal article" date="2023" name="IMA Fungus">
        <title>Comparative genomic study of the Penicillium genus elucidates a diverse pangenome and 15 lateral gene transfer events.</title>
        <authorList>
            <person name="Petersen C."/>
            <person name="Sorensen T."/>
            <person name="Nielsen M.R."/>
            <person name="Sondergaard T.E."/>
            <person name="Sorensen J.L."/>
            <person name="Fitzpatrick D.A."/>
            <person name="Frisvad J.C."/>
            <person name="Nielsen K.L."/>
        </authorList>
    </citation>
    <scope>NUCLEOTIDE SEQUENCE [LARGE SCALE GENOMIC DNA]</scope>
    <source>
        <strain evidence="2 3">IBT 3361</strain>
    </source>
</reference>
<dbReference type="EMBL" id="JAPVEB010000003">
    <property type="protein sequence ID" value="KAJ5268708.1"/>
    <property type="molecule type" value="Genomic_DNA"/>
</dbReference>
<accession>A0ABQ8WFP7</accession>
<comment type="caution">
    <text evidence="2">The sequence shown here is derived from an EMBL/GenBank/DDBJ whole genome shotgun (WGS) entry which is preliminary data.</text>
</comment>
<evidence type="ECO:0000313" key="2">
    <source>
        <dbReference type="EMBL" id="KAJ5268708.1"/>
    </source>
</evidence>
<feature type="region of interest" description="Disordered" evidence="1">
    <location>
        <begin position="114"/>
        <end position="145"/>
    </location>
</feature>
<protein>
    <submittedName>
        <fullName evidence="2">Uncharacterized protein</fullName>
    </submittedName>
</protein>
<proteinExistence type="predicted"/>
<evidence type="ECO:0000256" key="1">
    <source>
        <dbReference type="SAM" id="MobiDB-lite"/>
    </source>
</evidence>
<gene>
    <name evidence="2" type="ORF">N7505_004466</name>
</gene>
<evidence type="ECO:0000313" key="3">
    <source>
        <dbReference type="Proteomes" id="UP001220256"/>
    </source>
</evidence>
<dbReference type="Proteomes" id="UP001220256">
    <property type="component" value="Unassembled WGS sequence"/>
</dbReference>
<keyword evidence="3" id="KW-1185">Reference proteome</keyword>
<name>A0ABQ8WFP7_PENCH</name>